<evidence type="ECO:0000256" key="7">
    <source>
        <dbReference type="SAM" id="MobiDB-lite"/>
    </source>
</evidence>
<dbReference type="PROSITE" id="PS51913">
    <property type="entry name" value="HTH_HARE"/>
    <property type="match status" value="1"/>
</dbReference>
<keyword evidence="3 6" id="KW-0808">Transferase</keyword>
<keyword evidence="5 6" id="KW-0804">Transcription</keyword>
<evidence type="ECO:0000313" key="10">
    <source>
        <dbReference type="Proteomes" id="UP000075806"/>
    </source>
</evidence>
<evidence type="ECO:0000256" key="5">
    <source>
        <dbReference type="ARBA" id="ARBA00023163"/>
    </source>
</evidence>
<name>A0A162DDB2_9BACI</name>
<organism evidence="9 10">
    <name type="scientific">Alkalihalobacillus trypoxylicola</name>
    <dbReference type="NCBI Taxonomy" id="519424"/>
    <lineage>
        <taxon>Bacteria</taxon>
        <taxon>Bacillati</taxon>
        <taxon>Bacillota</taxon>
        <taxon>Bacilli</taxon>
        <taxon>Bacillales</taxon>
        <taxon>Bacillaceae</taxon>
        <taxon>Alkalihalobacillus</taxon>
    </lineage>
</organism>
<dbReference type="GO" id="GO:0000428">
    <property type="term" value="C:DNA-directed RNA polymerase complex"/>
    <property type="evidence" value="ECO:0007669"/>
    <property type="project" value="UniProtKB-KW"/>
</dbReference>
<dbReference type="GO" id="GO:0006355">
    <property type="term" value="P:regulation of DNA-templated transcription"/>
    <property type="evidence" value="ECO:0007669"/>
    <property type="project" value="UniProtKB-UniRule"/>
</dbReference>
<comment type="subunit">
    <text evidence="6">RNAP is composed of a core of 2 alpha, a beta and a beta' subunits. The core is associated with a delta subunit and one of several sigma factors.</text>
</comment>
<dbReference type="Pfam" id="PF05066">
    <property type="entry name" value="HARE-HTH"/>
    <property type="match status" value="1"/>
</dbReference>
<evidence type="ECO:0000259" key="8">
    <source>
        <dbReference type="PROSITE" id="PS51913"/>
    </source>
</evidence>
<dbReference type="InterPro" id="IPR029757">
    <property type="entry name" value="RpoE"/>
</dbReference>
<keyword evidence="4 6" id="KW-0548">Nucleotidyltransferase</keyword>
<feature type="compositionally biased region" description="Acidic residues" evidence="7">
    <location>
        <begin position="107"/>
        <end position="173"/>
    </location>
</feature>
<reference evidence="9" key="1">
    <citation type="submission" date="2016-02" db="EMBL/GenBank/DDBJ databases">
        <title>Genome sequence of Bacillus trypoxylicola KCTC 13244(T).</title>
        <authorList>
            <person name="Jeong H."/>
            <person name="Park S.-H."/>
            <person name="Choi S.-K."/>
        </authorList>
    </citation>
    <scope>NUCLEOTIDE SEQUENCE [LARGE SCALE GENOMIC DNA]</scope>
    <source>
        <strain evidence="9">KCTC 13244</strain>
    </source>
</reference>
<dbReference type="GO" id="GO:0006351">
    <property type="term" value="P:DNA-templated transcription"/>
    <property type="evidence" value="ECO:0007669"/>
    <property type="project" value="InterPro"/>
</dbReference>
<dbReference type="InterPro" id="IPR038087">
    <property type="entry name" value="RNAP_delta_N_dom_sf"/>
</dbReference>
<dbReference type="NCBIfam" id="TIGR04567">
    <property type="entry name" value="RNAP_delt_lowGC"/>
    <property type="match status" value="1"/>
</dbReference>
<dbReference type="STRING" id="519424.AZF04_06990"/>
<evidence type="ECO:0000256" key="3">
    <source>
        <dbReference type="ARBA" id="ARBA00022679"/>
    </source>
</evidence>
<dbReference type="Gene3D" id="1.10.10.1250">
    <property type="entry name" value="RNA polymerase, subunit delta, N-terminal domain"/>
    <property type="match status" value="1"/>
</dbReference>
<dbReference type="AlphaFoldDB" id="A0A162DDB2"/>
<dbReference type="HAMAP" id="MF_00357">
    <property type="entry name" value="RNApol_bact_RpoE"/>
    <property type="match status" value="1"/>
</dbReference>
<keyword evidence="2 6" id="KW-0240">DNA-directed RNA polymerase</keyword>
<comment type="similarity">
    <text evidence="1 6">Belongs to the RpoE family.</text>
</comment>
<comment type="function">
    <text evidence="6">Participates in both the initiation and recycling phases of transcription. In the presence of the delta subunit, RNAP displays an increased specificity of transcription, a decreased affinity for nucleic acids, and an increased efficiency of RNA synthesis because of enhanced recycling.</text>
</comment>
<dbReference type="OrthoDB" id="401223at2"/>
<evidence type="ECO:0000256" key="4">
    <source>
        <dbReference type="ARBA" id="ARBA00022695"/>
    </source>
</evidence>
<keyword evidence="10" id="KW-1185">Reference proteome</keyword>
<protein>
    <recommendedName>
        <fullName evidence="6">Probable DNA-directed RNA polymerase subunit delta</fullName>
    </recommendedName>
    <alternativeName>
        <fullName evidence="6">RNAP delta factor</fullName>
    </alternativeName>
</protein>
<dbReference type="InterPro" id="IPR007759">
    <property type="entry name" value="Asxl_HARE-HTH"/>
</dbReference>
<gene>
    <name evidence="6" type="primary">rpoE</name>
    <name evidence="9" type="ORF">AZF04_06990</name>
</gene>
<dbReference type="Proteomes" id="UP000075806">
    <property type="component" value="Unassembled WGS sequence"/>
</dbReference>
<evidence type="ECO:0000256" key="1">
    <source>
        <dbReference type="ARBA" id="ARBA00009828"/>
    </source>
</evidence>
<accession>A0A162DDB2</accession>
<dbReference type="RefSeq" id="WP_061949079.1">
    <property type="nucleotide sequence ID" value="NZ_LTAO01000023.1"/>
</dbReference>
<evidence type="ECO:0000313" key="9">
    <source>
        <dbReference type="EMBL" id="KYG29265.1"/>
    </source>
</evidence>
<feature type="domain" description="HTH HARE-type" evidence="8">
    <location>
        <begin position="14"/>
        <end position="81"/>
    </location>
</feature>
<comment type="caution">
    <text evidence="9">The sequence shown here is derived from an EMBL/GenBank/DDBJ whole genome shotgun (WGS) entry which is preliminary data.</text>
</comment>
<sequence length="173" mass="20695">MKLADMKKEELSEFAMVEIAFLLMKEKNKPFEYYQLMDQVAELKGMTNEEVKTRISFLYTDLNIDGRFLALGDNNWGLRSWYPLEQVEEEITSSVAKPKKKSKALLEDDELLDEYEEDEFEDLEDELDELNQEEDEDEDEEEDLFDDSEEELEEFDDNDEEEDFEEEEEEFSK</sequence>
<evidence type="ECO:0000256" key="2">
    <source>
        <dbReference type="ARBA" id="ARBA00022478"/>
    </source>
</evidence>
<dbReference type="EMBL" id="LTAO01000023">
    <property type="protein sequence ID" value="KYG29265.1"/>
    <property type="molecule type" value="Genomic_DNA"/>
</dbReference>
<proteinExistence type="inferred from homology"/>
<evidence type="ECO:0000256" key="6">
    <source>
        <dbReference type="HAMAP-Rule" id="MF_00357"/>
    </source>
</evidence>
<feature type="region of interest" description="Disordered" evidence="7">
    <location>
        <begin position="92"/>
        <end position="173"/>
    </location>
</feature>
<dbReference type="GO" id="GO:0003899">
    <property type="term" value="F:DNA-directed RNA polymerase activity"/>
    <property type="evidence" value="ECO:0007669"/>
    <property type="project" value="UniProtKB-UniRule"/>
</dbReference>